<dbReference type="EMBL" id="MN740152">
    <property type="protein sequence ID" value="QHT90144.1"/>
    <property type="molecule type" value="Genomic_DNA"/>
</dbReference>
<name>A0A6C0IAZ5_9ZZZZ</name>
<sequence length="304" mass="35562">MIPNLLICNSGGLGCSLYKYIEWHIFKNDSNTFYMFYGNKGINNDSLAVFPFDNISTDIHKNIFYKFFKFPENKTIDNLIDNNNVKITAFPWSDPNIIAHYPDIIKSVCELEKGSHIGCLNILKKINTPEFLEIRKIYNDLCDKYLKLTDEFEVTLQNELKYIKSLQKQGKKILCVMIRMHIYDGDDPISFLDKLIIEIDEKMIEYDYILPITQIDIFYDIICNHFKEKCIQIERKRLPCNTDWLKDVTDDQFENEIKYALLDICIASECDYILSGVSGMYVTAIMRNINVQSSLFKAVINTNY</sequence>
<protein>
    <submittedName>
        <fullName evidence="1">Uncharacterized protein</fullName>
    </submittedName>
</protein>
<proteinExistence type="predicted"/>
<reference evidence="1" key="1">
    <citation type="journal article" date="2020" name="Nature">
        <title>Giant virus diversity and host interactions through global metagenomics.</title>
        <authorList>
            <person name="Schulz F."/>
            <person name="Roux S."/>
            <person name="Paez-Espino D."/>
            <person name="Jungbluth S."/>
            <person name="Walsh D.A."/>
            <person name="Denef V.J."/>
            <person name="McMahon K.D."/>
            <person name="Konstantinidis K.T."/>
            <person name="Eloe-Fadrosh E.A."/>
            <person name="Kyrpides N.C."/>
            <person name="Woyke T."/>
        </authorList>
    </citation>
    <scope>NUCLEOTIDE SEQUENCE</scope>
    <source>
        <strain evidence="1">GVMAG-M-3300023184-62</strain>
    </source>
</reference>
<organism evidence="1">
    <name type="scientific">viral metagenome</name>
    <dbReference type="NCBI Taxonomy" id="1070528"/>
    <lineage>
        <taxon>unclassified sequences</taxon>
        <taxon>metagenomes</taxon>
        <taxon>organismal metagenomes</taxon>
    </lineage>
</organism>
<accession>A0A6C0IAZ5</accession>
<evidence type="ECO:0000313" key="1">
    <source>
        <dbReference type="EMBL" id="QHT90144.1"/>
    </source>
</evidence>
<dbReference type="AlphaFoldDB" id="A0A6C0IAZ5"/>